<evidence type="ECO:0000313" key="9">
    <source>
        <dbReference type="EnsemblFungi" id="EJT68846"/>
    </source>
</evidence>
<dbReference type="Pfam" id="PF00172">
    <property type="entry name" value="Zn_clus"/>
    <property type="match status" value="1"/>
</dbReference>
<reference evidence="10" key="1">
    <citation type="submission" date="2010-07" db="EMBL/GenBank/DDBJ databases">
        <title>The genome sequence of Gaeumannomyces graminis var. tritici strain R3-111a-1.</title>
        <authorList>
            <consortium name="The Broad Institute Genome Sequencing Platform"/>
            <person name="Ma L.-J."/>
            <person name="Dead R."/>
            <person name="Young S."/>
            <person name="Zeng Q."/>
            <person name="Koehrsen M."/>
            <person name="Alvarado L."/>
            <person name="Berlin A."/>
            <person name="Chapman S.B."/>
            <person name="Chen Z."/>
            <person name="Freedman E."/>
            <person name="Gellesch M."/>
            <person name="Goldberg J."/>
            <person name="Griggs A."/>
            <person name="Gujja S."/>
            <person name="Heilman E.R."/>
            <person name="Heiman D."/>
            <person name="Hepburn T."/>
            <person name="Howarth C."/>
            <person name="Jen D."/>
            <person name="Larson L."/>
            <person name="Mehta T."/>
            <person name="Neiman D."/>
            <person name="Pearson M."/>
            <person name="Roberts A."/>
            <person name="Saif S."/>
            <person name="Shea T."/>
            <person name="Shenoy N."/>
            <person name="Sisk P."/>
            <person name="Stolte C."/>
            <person name="Sykes S."/>
            <person name="Walk T."/>
            <person name="White J."/>
            <person name="Yandava C."/>
            <person name="Haas B."/>
            <person name="Nusbaum C."/>
            <person name="Birren B."/>
        </authorList>
    </citation>
    <scope>NUCLEOTIDE SEQUENCE [LARGE SCALE GENOMIC DNA]</scope>
    <source>
        <strain evidence="10">R3-111a-1</strain>
    </source>
</reference>
<dbReference type="PANTHER" id="PTHR47424">
    <property type="entry name" value="REGULATORY PROTEIN GAL4"/>
    <property type="match status" value="1"/>
</dbReference>
<dbReference type="SMART" id="SM00066">
    <property type="entry name" value="GAL4"/>
    <property type="match status" value="1"/>
</dbReference>
<sequence length="337" mass="36066">MSGHTQPRVLEAPPASDYAKGSSTQYFGGPVANTPPGVTPPHPQQSRVGVFSTFPSRDPSPWVSSQPRVHAGPPPERSSRATQACARCRGLKTRCNGTDPCEGCRSKNTKCTYPAPRRNPGDLGDLVRLKSTVERLETTVERLEKKMDDLGSVKIQIARIEEKCDNLSKLCQGMYDNLSRLNQGISDSFAKQTDMKQLAMLEKLSTLAAGLEGLRGDIGTQSPMLTTESLGTVDPRIAAFLPMTAARTAQLCPEITYMYGGGFPRVITGLMDQPLPPCSLPTPPTVSFTLEASSAHAASGEVRLDCSYGLPGPSPPGITGHSEPDAFNPFSAHAPDE</sequence>
<evidence type="ECO:0000313" key="8">
    <source>
        <dbReference type="EMBL" id="EJT68846.1"/>
    </source>
</evidence>
<feature type="domain" description="Zn(2)-C6 fungal-type" evidence="7">
    <location>
        <begin position="84"/>
        <end position="113"/>
    </location>
</feature>
<dbReference type="Gene3D" id="4.10.240.10">
    <property type="entry name" value="Zn(2)-C6 fungal-type DNA-binding domain"/>
    <property type="match status" value="1"/>
</dbReference>
<dbReference type="GeneID" id="20354056"/>
<evidence type="ECO:0000256" key="3">
    <source>
        <dbReference type="ARBA" id="ARBA00023163"/>
    </source>
</evidence>
<evidence type="ECO:0000256" key="6">
    <source>
        <dbReference type="SAM" id="MobiDB-lite"/>
    </source>
</evidence>
<keyword evidence="2" id="KW-0238">DNA-binding</keyword>
<dbReference type="PANTHER" id="PTHR47424:SF3">
    <property type="entry name" value="REGULATORY PROTEIN GAL4"/>
    <property type="match status" value="1"/>
</dbReference>
<evidence type="ECO:0000256" key="4">
    <source>
        <dbReference type="ARBA" id="ARBA00023242"/>
    </source>
</evidence>
<reference evidence="9" key="4">
    <citation type="journal article" date="2015" name="G3 (Bethesda)">
        <title>Genome sequences of three phytopathogenic species of the Magnaporthaceae family of fungi.</title>
        <authorList>
            <person name="Okagaki L.H."/>
            <person name="Nunes C.C."/>
            <person name="Sailsbery J."/>
            <person name="Clay B."/>
            <person name="Brown D."/>
            <person name="John T."/>
            <person name="Oh Y."/>
            <person name="Young N."/>
            <person name="Fitzgerald M."/>
            <person name="Haas B.J."/>
            <person name="Zeng Q."/>
            <person name="Young S."/>
            <person name="Adiconis X."/>
            <person name="Fan L."/>
            <person name="Levin J.Z."/>
            <person name="Mitchell T.K."/>
            <person name="Okubara P.A."/>
            <person name="Farman M.L."/>
            <person name="Kohn L.M."/>
            <person name="Birren B."/>
            <person name="Ma L.-J."/>
            <person name="Dean R.A."/>
        </authorList>
    </citation>
    <scope>NUCLEOTIDE SEQUENCE</scope>
    <source>
        <strain evidence="9">R3-111a-1</strain>
    </source>
</reference>
<dbReference type="EnsemblFungi" id="EJT68846">
    <property type="protein sequence ID" value="EJT68846"/>
    <property type="gene ID" value="GGTG_13598"/>
</dbReference>
<evidence type="ECO:0000256" key="1">
    <source>
        <dbReference type="ARBA" id="ARBA00023015"/>
    </source>
</evidence>
<feature type="region of interest" description="Disordered" evidence="6">
    <location>
        <begin position="1"/>
        <end position="79"/>
    </location>
</feature>
<keyword evidence="5" id="KW-0175">Coiled coil</keyword>
<dbReference type="CDD" id="cd00067">
    <property type="entry name" value="GAL4"/>
    <property type="match status" value="1"/>
</dbReference>
<dbReference type="VEuPathDB" id="FungiDB:GGTG_13598"/>
<dbReference type="Proteomes" id="UP000006039">
    <property type="component" value="Unassembled WGS sequence"/>
</dbReference>
<dbReference type="RefSeq" id="XP_009229776.1">
    <property type="nucleotide sequence ID" value="XM_009231512.1"/>
</dbReference>
<feature type="coiled-coil region" evidence="5">
    <location>
        <begin position="126"/>
        <end position="163"/>
    </location>
</feature>
<dbReference type="InterPro" id="IPR036864">
    <property type="entry name" value="Zn2-C6_fun-type_DNA-bd_sf"/>
</dbReference>
<dbReference type="GO" id="GO:0003677">
    <property type="term" value="F:DNA binding"/>
    <property type="evidence" value="ECO:0007669"/>
    <property type="project" value="UniProtKB-KW"/>
</dbReference>
<keyword evidence="10" id="KW-1185">Reference proteome</keyword>
<dbReference type="InterPro" id="IPR001138">
    <property type="entry name" value="Zn2Cys6_DnaBD"/>
</dbReference>
<dbReference type="InterPro" id="IPR051127">
    <property type="entry name" value="Fungal_SecMet_Regulators"/>
</dbReference>
<dbReference type="OrthoDB" id="3548654at2759"/>
<protein>
    <recommendedName>
        <fullName evidence="7">Zn(2)-C6 fungal-type domain-containing protein</fullName>
    </recommendedName>
</protein>
<name>J3PJB6_GAET3</name>
<dbReference type="HOGENOM" id="CLU_823970_0_0_1"/>
<dbReference type="GO" id="GO:0000981">
    <property type="term" value="F:DNA-binding transcription factor activity, RNA polymerase II-specific"/>
    <property type="evidence" value="ECO:0007669"/>
    <property type="project" value="InterPro"/>
</dbReference>
<reference evidence="8" key="2">
    <citation type="submission" date="2010-07" db="EMBL/GenBank/DDBJ databases">
        <authorList>
            <consortium name="The Broad Institute Genome Sequencing Platform"/>
            <consortium name="Broad Institute Genome Sequencing Center for Infectious Disease"/>
            <person name="Ma L.-J."/>
            <person name="Dead R."/>
            <person name="Young S."/>
            <person name="Zeng Q."/>
            <person name="Koehrsen M."/>
            <person name="Alvarado L."/>
            <person name="Berlin A."/>
            <person name="Chapman S.B."/>
            <person name="Chen Z."/>
            <person name="Freedman E."/>
            <person name="Gellesch M."/>
            <person name="Goldberg J."/>
            <person name="Griggs A."/>
            <person name="Gujja S."/>
            <person name="Heilman E.R."/>
            <person name="Heiman D."/>
            <person name="Hepburn T."/>
            <person name="Howarth C."/>
            <person name="Jen D."/>
            <person name="Larson L."/>
            <person name="Mehta T."/>
            <person name="Neiman D."/>
            <person name="Pearson M."/>
            <person name="Roberts A."/>
            <person name="Saif S."/>
            <person name="Shea T."/>
            <person name="Shenoy N."/>
            <person name="Sisk P."/>
            <person name="Stolte C."/>
            <person name="Sykes S."/>
            <person name="Walk T."/>
            <person name="White J."/>
            <person name="Yandava C."/>
            <person name="Haas B."/>
            <person name="Nusbaum C."/>
            <person name="Birren B."/>
        </authorList>
    </citation>
    <scope>NUCLEOTIDE SEQUENCE</scope>
    <source>
        <strain evidence="8">R3-111a-1</strain>
    </source>
</reference>
<organism evidence="8">
    <name type="scientific">Gaeumannomyces tritici (strain R3-111a-1)</name>
    <name type="common">Wheat and barley take-all root rot fungus</name>
    <name type="synonym">Gaeumannomyces graminis var. tritici</name>
    <dbReference type="NCBI Taxonomy" id="644352"/>
    <lineage>
        <taxon>Eukaryota</taxon>
        <taxon>Fungi</taxon>
        <taxon>Dikarya</taxon>
        <taxon>Ascomycota</taxon>
        <taxon>Pezizomycotina</taxon>
        <taxon>Sordariomycetes</taxon>
        <taxon>Sordariomycetidae</taxon>
        <taxon>Magnaporthales</taxon>
        <taxon>Magnaporthaceae</taxon>
        <taxon>Gaeumannomyces</taxon>
    </lineage>
</organism>
<dbReference type="SUPFAM" id="SSF57701">
    <property type="entry name" value="Zn2/Cys6 DNA-binding domain"/>
    <property type="match status" value="1"/>
</dbReference>
<evidence type="ECO:0000313" key="10">
    <source>
        <dbReference type="Proteomes" id="UP000006039"/>
    </source>
</evidence>
<reference evidence="9" key="5">
    <citation type="submission" date="2018-04" db="UniProtKB">
        <authorList>
            <consortium name="EnsemblFungi"/>
        </authorList>
    </citation>
    <scope>IDENTIFICATION</scope>
    <source>
        <strain evidence="9">R3-111a-1</strain>
    </source>
</reference>
<dbReference type="PROSITE" id="PS50048">
    <property type="entry name" value="ZN2_CY6_FUNGAL_2"/>
    <property type="match status" value="1"/>
</dbReference>
<reference evidence="8" key="3">
    <citation type="submission" date="2010-09" db="EMBL/GenBank/DDBJ databases">
        <title>Annotation of Gaeumannomyces graminis var. tritici R3-111a-1.</title>
        <authorList>
            <consortium name="The Broad Institute Genome Sequencing Platform"/>
            <person name="Ma L.-J."/>
            <person name="Dead R."/>
            <person name="Young S.K."/>
            <person name="Zeng Q."/>
            <person name="Gargeya S."/>
            <person name="Fitzgerald M."/>
            <person name="Haas B."/>
            <person name="Abouelleil A."/>
            <person name="Alvarado L."/>
            <person name="Arachchi H.M."/>
            <person name="Berlin A."/>
            <person name="Brown A."/>
            <person name="Chapman S.B."/>
            <person name="Chen Z."/>
            <person name="Dunbar C."/>
            <person name="Freedman E."/>
            <person name="Gearin G."/>
            <person name="Gellesch M."/>
            <person name="Goldberg J."/>
            <person name="Griggs A."/>
            <person name="Gujja S."/>
            <person name="Heiman D."/>
            <person name="Howarth C."/>
            <person name="Larson L."/>
            <person name="Lui A."/>
            <person name="MacDonald P.J.P."/>
            <person name="Mehta T."/>
            <person name="Montmayeur A."/>
            <person name="Murphy C."/>
            <person name="Neiman D."/>
            <person name="Pearson M."/>
            <person name="Priest M."/>
            <person name="Roberts A."/>
            <person name="Saif S."/>
            <person name="Shea T."/>
            <person name="Shenoy N."/>
            <person name="Sisk P."/>
            <person name="Stolte C."/>
            <person name="Sykes S."/>
            <person name="Yandava C."/>
            <person name="Wortman J."/>
            <person name="Nusbaum C."/>
            <person name="Birren B."/>
        </authorList>
    </citation>
    <scope>NUCLEOTIDE SEQUENCE</scope>
    <source>
        <strain evidence="8">R3-111a-1</strain>
    </source>
</reference>
<accession>J3PJB6</accession>
<keyword evidence="1" id="KW-0805">Transcription regulation</keyword>
<dbReference type="EMBL" id="GL385413">
    <property type="protein sequence ID" value="EJT68846.1"/>
    <property type="molecule type" value="Genomic_DNA"/>
</dbReference>
<evidence type="ECO:0000256" key="5">
    <source>
        <dbReference type="SAM" id="Coils"/>
    </source>
</evidence>
<keyword evidence="4" id="KW-0539">Nucleus</keyword>
<keyword evidence="3" id="KW-0804">Transcription</keyword>
<dbReference type="PROSITE" id="PS00463">
    <property type="entry name" value="ZN2_CY6_FUNGAL_1"/>
    <property type="match status" value="1"/>
</dbReference>
<gene>
    <name evidence="9" type="primary">20354056</name>
    <name evidence="8" type="ORF">GGTG_13598</name>
</gene>
<proteinExistence type="predicted"/>
<feature type="region of interest" description="Disordered" evidence="6">
    <location>
        <begin position="309"/>
        <end position="337"/>
    </location>
</feature>
<evidence type="ECO:0000259" key="7">
    <source>
        <dbReference type="PROSITE" id="PS50048"/>
    </source>
</evidence>
<dbReference type="AlphaFoldDB" id="J3PJB6"/>
<dbReference type="GO" id="GO:0008270">
    <property type="term" value="F:zinc ion binding"/>
    <property type="evidence" value="ECO:0007669"/>
    <property type="project" value="InterPro"/>
</dbReference>
<evidence type="ECO:0000256" key="2">
    <source>
        <dbReference type="ARBA" id="ARBA00023125"/>
    </source>
</evidence>